<dbReference type="EMBL" id="CYZP01000052">
    <property type="protein sequence ID" value="CUO67232.1"/>
    <property type="molecule type" value="Genomic_DNA"/>
</dbReference>
<sequence length="146" mass="16715">MISLRKRDIKKALKAGAKAGGVSLADVRADIEATIDEAMDSADPEVQTNFKKYFGNKRPTPEEYIYKTMSDEVYQAFQNILKHRRKQKNLVIDGYSVFLFINRNGNPQVAVNYEAVFRKLVDKYNSKHEEPLPKITPHGRVIIRTS</sequence>
<organism evidence="1 2">
    <name type="scientific">Blautia obeum</name>
    <dbReference type="NCBI Taxonomy" id="40520"/>
    <lineage>
        <taxon>Bacteria</taxon>
        <taxon>Bacillati</taxon>
        <taxon>Bacillota</taxon>
        <taxon>Clostridia</taxon>
        <taxon>Lachnospirales</taxon>
        <taxon>Lachnospiraceae</taxon>
        <taxon>Blautia</taxon>
    </lineage>
</organism>
<gene>
    <name evidence="1" type="primary">Int-Tn_8</name>
    <name evidence="1" type="ORF">ERS852476_03589</name>
</gene>
<evidence type="ECO:0000313" key="1">
    <source>
        <dbReference type="EMBL" id="CUO67232.1"/>
    </source>
</evidence>
<dbReference type="AlphaFoldDB" id="A0A174GWX8"/>
<proteinExistence type="predicted"/>
<evidence type="ECO:0000313" key="2">
    <source>
        <dbReference type="Proteomes" id="UP000095645"/>
    </source>
</evidence>
<reference evidence="1 2" key="1">
    <citation type="submission" date="2015-09" db="EMBL/GenBank/DDBJ databases">
        <authorList>
            <consortium name="Pathogen Informatics"/>
        </authorList>
    </citation>
    <scope>NUCLEOTIDE SEQUENCE [LARGE SCALE GENOMIC DNA]</scope>
    <source>
        <strain evidence="1 2">2789STDY5834861</strain>
    </source>
</reference>
<accession>A0A174GWX8</accession>
<name>A0A174GWX8_9FIRM</name>
<protein>
    <submittedName>
        <fullName evidence="1">Integrase</fullName>
    </submittedName>
</protein>
<dbReference type="Proteomes" id="UP000095645">
    <property type="component" value="Unassembled WGS sequence"/>
</dbReference>